<comment type="subcellular location">
    <subcellularLocation>
        <location evidence="1">Cell membrane</location>
        <topology evidence="1">Multi-pass membrane protein</topology>
    </subcellularLocation>
</comment>
<accession>A0A7G8BIJ0</accession>
<dbReference type="Pfam" id="PF02706">
    <property type="entry name" value="Wzz"/>
    <property type="match status" value="1"/>
</dbReference>
<keyword evidence="4 8" id="KW-1133">Transmembrane helix</keyword>
<dbReference type="Proteomes" id="UP000515312">
    <property type="component" value="Chromosome"/>
</dbReference>
<evidence type="ECO:0000256" key="3">
    <source>
        <dbReference type="ARBA" id="ARBA00022692"/>
    </source>
</evidence>
<dbReference type="PANTHER" id="PTHR32309:SF13">
    <property type="entry name" value="FERRIC ENTEROBACTIN TRANSPORT PROTEIN FEPE"/>
    <property type="match status" value="1"/>
</dbReference>
<dbReference type="KEGG" id="adin:H7849_25850"/>
<evidence type="ECO:0000256" key="6">
    <source>
        <dbReference type="SAM" id="Coils"/>
    </source>
</evidence>
<feature type="domain" description="Tyrosine-protein kinase G-rich" evidence="10">
    <location>
        <begin position="315"/>
        <end position="391"/>
    </location>
</feature>
<keyword evidence="2" id="KW-1003">Cell membrane</keyword>
<sequence length="419" mass="46795">MNTTTSEIRHLESETLPSSAPGIQENDEVSVLEILIVLARRKWLILKFTVGFGVLALVVSLLLPKKYTAITTVMPPQQNSSLTSALMSQVGGSLGSLTALAGSSIGLKNPNDMYVAMFKSRTVEDAMIQRFGLMDEYHEKYMSTTRKAFESHATVEATTKDNLIHISVEDRNAKRAAEMANAYVEEYRRLSQHLAIGEAAQRRLFFEQQLEQAKNNLADAEEALKETEQKTGMIQLDSQARALIESAVTLRAQIAAKEVQLQSIKTYATSENSDVIQTQQELDSLRTQLAKLGGNVDDSAGLIIPKGQMTQGGIEYVRRYRDVKYYETIFEILARQFELAKLDEAKEGALIQVVDLAIVPDYKSFPKRGIITIVAAAVGLIIGIFAAFFRESMERLEQDPEQSERLRILRKLIWARKTA</sequence>
<evidence type="ECO:0000256" key="5">
    <source>
        <dbReference type="ARBA" id="ARBA00023136"/>
    </source>
</evidence>
<keyword evidence="6" id="KW-0175">Coiled coil</keyword>
<evidence type="ECO:0000259" key="10">
    <source>
        <dbReference type="Pfam" id="PF13807"/>
    </source>
</evidence>
<evidence type="ECO:0000313" key="11">
    <source>
        <dbReference type="EMBL" id="QNI32360.1"/>
    </source>
</evidence>
<dbReference type="GO" id="GO:0004713">
    <property type="term" value="F:protein tyrosine kinase activity"/>
    <property type="evidence" value="ECO:0007669"/>
    <property type="project" value="TreeGrafter"/>
</dbReference>
<keyword evidence="3 8" id="KW-0812">Transmembrane</keyword>
<dbReference type="InterPro" id="IPR032807">
    <property type="entry name" value="GNVR"/>
</dbReference>
<protein>
    <submittedName>
        <fullName evidence="11">Chain length determinant family protein</fullName>
    </submittedName>
</protein>
<evidence type="ECO:0000256" key="1">
    <source>
        <dbReference type="ARBA" id="ARBA00004651"/>
    </source>
</evidence>
<dbReference type="EMBL" id="CP060394">
    <property type="protein sequence ID" value="QNI32360.1"/>
    <property type="molecule type" value="Genomic_DNA"/>
</dbReference>
<reference evidence="11 12" key="1">
    <citation type="submission" date="2020-08" db="EMBL/GenBank/DDBJ databases">
        <title>Edaphobacter telluris sp. nov. and Acidobacterium dinghuensis sp. nov., two acidobacteria isolated from forest soil.</title>
        <authorList>
            <person name="Fu J."/>
            <person name="Qiu L."/>
        </authorList>
    </citation>
    <scope>NUCLEOTIDE SEQUENCE [LARGE SCALE GENOMIC DNA]</scope>
    <source>
        <strain evidence="11">4Y35</strain>
    </source>
</reference>
<evidence type="ECO:0000256" key="2">
    <source>
        <dbReference type="ARBA" id="ARBA00022475"/>
    </source>
</evidence>
<dbReference type="GO" id="GO:0005886">
    <property type="term" value="C:plasma membrane"/>
    <property type="evidence" value="ECO:0007669"/>
    <property type="project" value="UniProtKB-SubCell"/>
</dbReference>
<evidence type="ECO:0000259" key="9">
    <source>
        <dbReference type="Pfam" id="PF02706"/>
    </source>
</evidence>
<keyword evidence="12" id="KW-1185">Reference proteome</keyword>
<organism evidence="11 12">
    <name type="scientific">Alloacidobacterium dinghuense</name>
    <dbReference type="NCBI Taxonomy" id="2763107"/>
    <lineage>
        <taxon>Bacteria</taxon>
        <taxon>Pseudomonadati</taxon>
        <taxon>Acidobacteriota</taxon>
        <taxon>Terriglobia</taxon>
        <taxon>Terriglobales</taxon>
        <taxon>Acidobacteriaceae</taxon>
        <taxon>Alloacidobacterium</taxon>
    </lineage>
</organism>
<dbReference type="RefSeq" id="WP_186743315.1">
    <property type="nucleotide sequence ID" value="NZ_CP060394.1"/>
</dbReference>
<feature type="coiled-coil region" evidence="6">
    <location>
        <begin position="196"/>
        <end position="230"/>
    </location>
</feature>
<feature type="transmembrane region" description="Helical" evidence="8">
    <location>
        <begin position="44"/>
        <end position="63"/>
    </location>
</feature>
<evidence type="ECO:0000256" key="7">
    <source>
        <dbReference type="SAM" id="MobiDB-lite"/>
    </source>
</evidence>
<dbReference type="AlphaFoldDB" id="A0A7G8BIJ0"/>
<name>A0A7G8BIJ0_9BACT</name>
<evidence type="ECO:0000256" key="8">
    <source>
        <dbReference type="SAM" id="Phobius"/>
    </source>
</evidence>
<evidence type="ECO:0000313" key="12">
    <source>
        <dbReference type="Proteomes" id="UP000515312"/>
    </source>
</evidence>
<feature type="region of interest" description="Disordered" evidence="7">
    <location>
        <begin position="1"/>
        <end position="22"/>
    </location>
</feature>
<gene>
    <name evidence="11" type="ORF">H7849_25850</name>
</gene>
<feature type="domain" description="Polysaccharide chain length determinant N-terminal" evidence="9">
    <location>
        <begin position="27"/>
        <end position="129"/>
    </location>
</feature>
<dbReference type="Pfam" id="PF13807">
    <property type="entry name" value="GNVR"/>
    <property type="match status" value="1"/>
</dbReference>
<evidence type="ECO:0000256" key="4">
    <source>
        <dbReference type="ARBA" id="ARBA00022989"/>
    </source>
</evidence>
<keyword evidence="5 8" id="KW-0472">Membrane</keyword>
<dbReference type="InterPro" id="IPR050445">
    <property type="entry name" value="Bact_polysacc_biosynth/exp"/>
</dbReference>
<dbReference type="PANTHER" id="PTHR32309">
    <property type="entry name" value="TYROSINE-PROTEIN KINASE"/>
    <property type="match status" value="1"/>
</dbReference>
<feature type="transmembrane region" description="Helical" evidence="8">
    <location>
        <begin position="369"/>
        <end position="389"/>
    </location>
</feature>
<proteinExistence type="predicted"/>
<dbReference type="InterPro" id="IPR003856">
    <property type="entry name" value="LPS_length_determ_N"/>
</dbReference>